<proteinExistence type="predicted"/>
<dbReference type="OrthoDB" id="1045582at2"/>
<reference evidence="1 7" key="3">
    <citation type="submission" date="2023-03" db="EMBL/GenBank/DDBJ databases">
        <authorList>
            <person name="Shen W."/>
            <person name="Cai J."/>
        </authorList>
    </citation>
    <scope>NUCLEOTIDE SEQUENCE [LARGE SCALE GENOMIC DNA]</scope>
    <source>
        <strain evidence="2 7">B516</strain>
        <strain evidence="1">K72-2</strain>
    </source>
</reference>
<dbReference type="PIRSF" id="PIRSF033736">
    <property type="entry name" value="UCP033763"/>
    <property type="match status" value="1"/>
</dbReference>
<dbReference type="GeneID" id="15141123"/>
<accession>A0A1G9FK06</accession>
<dbReference type="Proteomes" id="UP000286288">
    <property type="component" value="Unassembled WGS sequence"/>
</dbReference>
<reference evidence="3 6" key="2">
    <citation type="submission" date="2019-11" db="EMBL/GenBank/DDBJ databases">
        <title>Detection and genome characteristic of a blood enterococcus casselifavus isolate from Zhengzhou,china.</title>
        <authorList>
            <person name="Wen P."/>
        </authorList>
    </citation>
    <scope>NUCLEOTIDE SEQUENCE [LARGE SCALE GENOMIC DNA]</scope>
    <source>
        <strain evidence="3 6">EC291</strain>
    </source>
</reference>
<dbReference type="EMBL" id="JARQDV010000012">
    <property type="protein sequence ID" value="MDT2965799.1"/>
    <property type="molecule type" value="Genomic_DNA"/>
</dbReference>
<evidence type="ECO:0000313" key="1">
    <source>
        <dbReference type="EMBL" id="MDT2965799.1"/>
    </source>
</evidence>
<evidence type="ECO:0000313" key="3">
    <source>
        <dbReference type="EMBL" id="QGN28458.1"/>
    </source>
</evidence>
<dbReference type="EMBL" id="CP046123">
    <property type="protein sequence ID" value="QGN28458.1"/>
    <property type="molecule type" value="Genomic_DNA"/>
</dbReference>
<evidence type="ECO:0000313" key="4">
    <source>
        <dbReference type="EMBL" id="RHK05221.1"/>
    </source>
</evidence>
<dbReference type="EMBL" id="QRMZ01000022">
    <property type="protein sequence ID" value="RHK05221.1"/>
    <property type="molecule type" value="Genomic_DNA"/>
</dbReference>
<protein>
    <submittedName>
        <fullName evidence="4">DUF2000 domain-containing protein</fullName>
    </submittedName>
    <submittedName>
        <fullName evidence="3">DUF2000 family protein</fullName>
    </submittedName>
</protein>
<dbReference type="EMBL" id="JARQDZ010000009">
    <property type="protein sequence ID" value="MDT2983822.1"/>
    <property type="molecule type" value="Genomic_DNA"/>
</dbReference>
<name>A0A1G9FK06_ENTCA</name>
<dbReference type="Proteomes" id="UP001253851">
    <property type="component" value="Unassembled WGS sequence"/>
</dbReference>
<evidence type="ECO:0000313" key="5">
    <source>
        <dbReference type="Proteomes" id="UP000286288"/>
    </source>
</evidence>
<dbReference type="Proteomes" id="UP001268896">
    <property type="component" value="Unassembled WGS sequence"/>
</dbReference>
<dbReference type="Proteomes" id="UP000422837">
    <property type="component" value="Chromosome"/>
</dbReference>
<reference evidence="4 5" key="1">
    <citation type="submission" date="2018-08" db="EMBL/GenBank/DDBJ databases">
        <title>A genome reference for cultivated species of the human gut microbiota.</title>
        <authorList>
            <person name="Zou Y."/>
            <person name="Xue W."/>
            <person name="Luo G."/>
        </authorList>
    </citation>
    <scope>NUCLEOTIDE SEQUENCE [LARGE SCALE GENOMIC DNA]</scope>
    <source>
        <strain evidence="4 5">AF48-16</strain>
    </source>
</reference>
<organism evidence="4 5">
    <name type="scientific">Enterococcus casseliflavus</name>
    <name type="common">Enterococcus flavescens</name>
    <dbReference type="NCBI Taxonomy" id="37734"/>
    <lineage>
        <taxon>Bacteria</taxon>
        <taxon>Bacillati</taxon>
        <taxon>Bacillota</taxon>
        <taxon>Bacilli</taxon>
        <taxon>Lactobacillales</taxon>
        <taxon>Enterococcaceae</taxon>
        <taxon>Enterococcus</taxon>
    </lineage>
</organism>
<dbReference type="RefSeq" id="WP_005232083.1">
    <property type="nucleotide sequence ID" value="NZ_BAAAXK010000046.1"/>
</dbReference>
<dbReference type="InterPro" id="IPR017021">
    <property type="entry name" value="UCP033763"/>
</dbReference>
<evidence type="ECO:0000313" key="7">
    <source>
        <dbReference type="Proteomes" id="UP001253851"/>
    </source>
</evidence>
<dbReference type="Gene3D" id="3.40.1490.10">
    <property type="entry name" value="Bit1"/>
    <property type="match status" value="1"/>
</dbReference>
<dbReference type="AlphaFoldDB" id="A0A1G9FK06"/>
<dbReference type="InterPro" id="IPR018988">
    <property type="entry name" value="DUF2000"/>
</dbReference>
<dbReference type="InterPro" id="IPR023476">
    <property type="entry name" value="Pep_tRNA_hydro_II_dom_sf"/>
</dbReference>
<gene>
    <name evidence="4" type="ORF">DW084_14515</name>
    <name evidence="3" type="ORF">GFU50_02515</name>
    <name evidence="1" type="ORF">P7I32_14480</name>
    <name evidence="2" type="ORF">P7I34_14190</name>
</gene>
<dbReference type="Pfam" id="PF09391">
    <property type="entry name" value="DUF2000"/>
    <property type="match status" value="1"/>
</dbReference>
<evidence type="ECO:0000313" key="6">
    <source>
        <dbReference type="Proteomes" id="UP000422837"/>
    </source>
</evidence>
<dbReference type="SUPFAM" id="SSF102462">
    <property type="entry name" value="Peptidyl-tRNA hydrolase II"/>
    <property type="match status" value="1"/>
</dbReference>
<sequence>MNNQEKCVMIIDEQLPIGLVANTAAILGATLGKLFPEGIGEDIYDSTGRKHLGIVNFPIPILKTNKEQLQTIRESISQQADPEVTIIDFSDVAQTTNSYEQYRQTLETIPTETLAYFGLCLKGKKKSINKVAGSLPLYR</sequence>
<evidence type="ECO:0000313" key="2">
    <source>
        <dbReference type="EMBL" id="MDT2983822.1"/>
    </source>
</evidence>